<dbReference type="AlphaFoldDB" id="A0AAE7B8P0"/>
<protein>
    <submittedName>
        <fullName evidence="1">Uncharacterized protein</fullName>
    </submittedName>
</protein>
<proteinExistence type="predicted"/>
<reference evidence="1 2" key="1">
    <citation type="submission" date="2020-05" db="EMBL/GenBank/DDBJ databases">
        <title>Complete genome sequencing of Campylobacter and Arcobacter type strains.</title>
        <authorList>
            <person name="Miller W.G."/>
            <person name="Yee E."/>
        </authorList>
    </citation>
    <scope>NUCLEOTIDE SEQUENCE [LARGE SCALE GENOMIC DNA]</scope>
    <source>
        <strain evidence="1 2">LMG 26156</strain>
    </source>
</reference>
<dbReference type="EMBL" id="CP053840">
    <property type="protein sequence ID" value="QKF65735.1"/>
    <property type="molecule type" value="Genomic_DNA"/>
</dbReference>
<accession>A0AAE7B8P0</accession>
<gene>
    <name evidence="1" type="ORF">AVENP_0155</name>
</gene>
<keyword evidence="2" id="KW-1185">Reference proteome</keyword>
<name>A0AAE7B8P0_9BACT</name>
<dbReference type="Proteomes" id="UP000503482">
    <property type="component" value="Chromosome"/>
</dbReference>
<organism evidence="1 2">
    <name type="scientific">Arcobacter venerupis</name>
    <dbReference type="NCBI Taxonomy" id="1054033"/>
    <lineage>
        <taxon>Bacteria</taxon>
        <taxon>Pseudomonadati</taxon>
        <taxon>Campylobacterota</taxon>
        <taxon>Epsilonproteobacteria</taxon>
        <taxon>Campylobacterales</taxon>
        <taxon>Arcobacteraceae</taxon>
        <taxon>Arcobacter</taxon>
    </lineage>
</organism>
<sequence>MFGNIWLSSALIVTAIFSASAMYKSYSDIQEAKQIQENYEIISEIKTLLAKQYNKNPQDITRDEIIANLPKSENWEKVLLLDRNKNSTLTNKEVVNSDGNLEISQDEKLKLLALKAKLKNITDVSTFTADTTTKKYTFPVGKIEQNSVITDPDIEDSLTRAIHSLSESILYTTGSNKQVVLDNIIEEFTPYDKLYFNFLKSGETIISADTLKTRQKAYFKTKIKEKLYLNESALDTRLYKELKDIL</sequence>
<dbReference type="RefSeq" id="WP_128358306.1">
    <property type="nucleotide sequence ID" value="NZ_CP053840.1"/>
</dbReference>
<evidence type="ECO:0000313" key="2">
    <source>
        <dbReference type="Proteomes" id="UP000503482"/>
    </source>
</evidence>
<evidence type="ECO:0000313" key="1">
    <source>
        <dbReference type="EMBL" id="QKF65735.1"/>
    </source>
</evidence>
<dbReference type="KEGG" id="avp:AVENP_0155"/>